<evidence type="ECO:0000313" key="4">
    <source>
        <dbReference type="Proteomes" id="UP001165121"/>
    </source>
</evidence>
<feature type="transmembrane region" description="Helical" evidence="2">
    <location>
        <begin position="47"/>
        <end position="69"/>
    </location>
</feature>
<comment type="caution">
    <text evidence="3">The sequence shown here is derived from an EMBL/GenBank/DDBJ whole genome shotgun (WGS) entry which is preliminary data.</text>
</comment>
<feature type="region of interest" description="Disordered" evidence="1">
    <location>
        <begin position="594"/>
        <end position="634"/>
    </location>
</feature>
<dbReference type="AlphaFoldDB" id="A0A9W6XIR1"/>
<feature type="transmembrane region" description="Helical" evidence="2">
    <location>
        <begin position="117"/>
        <end position="137"/>
    </location>
</feature>
<sequence>MNLMKSVAAAWVRFYDWKTEHHFLGRYSVDKLQQFDRYQANTSLVRCLTVIWLLSILPVFSLLVGLHAIPLASPTLGISRNAGAITRSAIGHAVLTVAWVFYVLLSIGAAKDCRPSWTFVVSTVIGGLVPEGLWLIVSTLWKYPAPGGGFATMIITLGCIFYLTRWCQTNEGRVTNRHRTRILTIVMVEYLMIVVFFLLMALAFSQAPWGIQLLLILTHPPLRSILKRQSWVYARKLTDLSSDVSLNFVDMSSSLCQTLSTQYARGPEISALLIVVEFLLGAAVARTYSTHTFIVDGYRTLQTAIKIVEGSLPSTLVEEEDESQKEDTVHLKATVELHHKLVEEVLTTNIPAIAVPSYTQRLRRASSDPIGTTEPQRPNPRLRIIAESTATNNYEPQTSQCFPKVIHKIRRAASDPESGKSPSRRHSTESNTIPFSWGLHDSLKPIQRLRRASLSGTPKESGTVNPPRVRRCFTEIGTIYLRGELYDGLKSVQRLSRTASSGTTNESASVKPQLIDQRMAKSIFETDRNLKDLEPSSLIFRRTASDTIPKYIAEWGRLTRKPAFRDATTGHILARLQNWSRGPSKVFCFTDIRPDTVSSTPSQKQKRPSQGRQSLTDLPPLGDLQSTERFGRNPPLRRATSVFLAPRTLLKSGTKRLLDLGRSNRGLAYATGQEIPENNTLAETRKSTQVNIDGILVARKDQARILEQTLQLLFSCEVLVMTEFIKVLIPLILGA</sequence>
<feature type="transmembrane region" description="Helical" evidence="2">
    <location>
        <begin position="89"/>
        <end position="110"/>
    </location>
</feature>
<name>A0A9W6XIR1_9STRA</name>
<protein>
    <submittedName>
        <fullName evidence="3">Unnamed protein product</fullName>
    </submittedName>
</protein>
<proteinExistence type="predicted"/>
<accession>A0A9W6XIR1</accession>
<dbReference type="EMBL" id="BSXT01001172">
    <property type="protein sequence ID" value="GMF39466.1"/>
    <property type="molecule type" value="Genomic_DNA"/>
</dbReference>
<keyword evidence="2" id="KW-0472">Membrane</keyword>
<organism evidence="3 4">
    <name type="scientific">Phytophthora fragariaefolia</name>
    <dbReference type="NCBI Taxonomy" id="1490495"/>
    <lineage>
        <taxon>Eukaryota</taxon>
        <taxon>Sar</taxon>
        <taxon>Stramenopiles</taxon>
        <taxon>Oomycota</taxon>
        <taxon>Peronosporomycetes</taxon>
        <taxon>Peronosporales</taxon>
        <taxon>Peronosporaceae</taxon>
        <taxon>Phytophthora</taxon>
    </lineage>
</organism>
<feature type="transmembrane region" description="Helical" evidence="2">
    <location>
        <begin position="183"/>
        <end position="203"/>
    </location>
</feature>
<evidence type="ECO:0000256" key="1">
    <source>
        <dbReference type="SAM" id="MobiDB-lite"/>
    </source>
</evidence>
<reference evidence="3" key="1">
    <citation type="submission" date="2023-04" db="EMBL/GenBank/DDBJ databases">
        <title>Phytophthora fragariaefolia NBRC 109709.</title>
        <authorList>
            <person name="Ichikawa N."/>
            <person name="Sato H."/>
            <person name="Tonouchi N."/>
        </authorList>
    </citation>
    <scope>NUCLEOTIDE SEQUENCE</scope>
    <source>
        <strain evidence="3">NBRC 109709</strain>
    </source>
</reference>
<keyword evidence="4" id="KW-1185">Reference proteome</keyword>
<evidence type="ECO:0000256" key="2">
    <source>
        <dbReference type="SAM" id="Phobius"/>
    </source>
</evidence>
<dbReference type="OrthoDB" id="127248at2759"/>
<feature type="transmembrane region" description="Helical" evidence="2">
    <location>
        <begin position="143"/>
        <end position="163"/>
    </location>
</feature>
<feature type="region of interest" description="Disordered" evidence="1">
    <location>
        <begin position="411"/>
        <end position="436"/>
    </location>
</feature>
<dbReference type="Proteomes" id="UP001165121">
    <property type="component" value="Unassembled WGS sequence"/>
</dbReference>
<keyword evidence="2" id="KW-0812">Transmembrane</keyword>
<keyword evidence="2" id="KW-1133">Transmembrane helix</keyword>
<gene>
    <name evidence="3" type="ORF">Pfra01_001172500</name>
</gene>
<evidence type="ECO:0000313" key="3">
    <source>
        <dbReference type="EMBL" id="GMF39466.1"/>
    </source>
</evidence>